<dbReference type="GO" id="GO:0042158">
    <property type="term" value="P:lipoprotein biosynthetic process"/>
    <property type="evidence" value="ECO:0007669"/>
    <property type="project" value="UniProtKB-UniRule"/>
</dbReference>
<dbReference type="GO" id="GO:0005886">
    <property type="term" value="C:plasma membrane"/>
    <property type="evidence" value="ECO:0007669"/>
    <property type="project" value="UniProtKB-SubCell"/>
</dbReference>
<dbReference type="PROSITE" id="PS50263">
    <property type="entry name" value="CN_HYDROLASE"/>
    <property type="match status" value="1"/>
</dbReference>
<evidence type="ECO:0000256" key="1">
    <source>
        <dbReference type="ARBA" id="ARBA00004651"/>
    </source>
</evidence>
<evidence type="ECO:0000256" key="4">
    <source>
        <dbReference type="ARBA" id="ARBA00022692"/>
    </source>
</evidence>
<dbReference type="InterPro" id="IPR036526">
    <property type="entry name" value="C-N_Hydrolase_sf"/>
</dbReference>
<dbReference type="UniPathway" id="UPA00666"/>
<protein>
    <recommendedName>
        <fullName evidence="8">Apolipoprotein N-acyltransferase</fullName>
        <shortName evidence="8">ALP N-acyltransferase</shortName>
        <ecNumber evidence="8">2.3.1.269</ecNumber>
    </recommendedName>
</protein>
<dbReference type="RefSeq" id="WP_200277881.1">
    <property type="nucleotide sequence ID" value="NZ_CP066802.1"/>
</dbReference>
<comment type="similarity">
    <text evidence="8">Belongs to the CN hydrolase family. Apolipoprotein N-acyltransferase subfamily.</text>
</comment>
<dbReference type="InterPro" id="IPR003010">
    <property type="entry name" value="C-N_Hydrolase"/>
</dbReference>
<dbReference type="HAMAP" id="MF_01148">
    <property type="entry name" value="Lnt"/>
    <property type="match status" value="1"/>
</dbReference>
<evidence type="ECO:0000256" key="2">
    <source>
        <dbReference type="ARBA" id="ARBA00022475"/>
    </source>
</evidence>
<dbReference type="InterPro" id="IPR045378">
    <property type="entry name" value="LNT_N"/>
</dbReference>
<accession>A0A7T7MBE7</accession>
<evidence type="ECO:0000256" key="3">
    <source>
        <dbReference type="ARBA" id="ARBA00022679"/>
    </source>
</evidence>
<dbReference type="EC" id="2.3.1.269" evidence="8"/>
<keyword evidence="2 8" id="KW-1003">Cell membrane</keyword>
<dbReference type="CDD" id="cd07571">
    <property type="entry name" value="ALP_N-acyl_transferase"/>
    <property type="match status" value="1"/>
</dbReference>
<feature type="transmembrane region" description="Helical" evidence="8">
    <location>
        <begin position="117"/>
        <end position="140"/>
    </location>
</feature>
<keyword evidence="3 8" id="KW-0808">Transferase</keyword>
<keyword evidence="4 8" id="KW-0812">Transmembrane</keyword>
<comment type="subcellular location">
    <subcellularLocation>
        <location evidence="1 8">Cell membrane</location>
        <topology evidence="1 8">Multi-pass membrane protein</topology>
    </subcellularLocation>
</comment>
<keyword evidence="10" id="KW-0449">Lipoprotein</keyword>
<sequence length="569" mass="60231">MSRQDRAGRRAQGAGKKAAGVPLRHYQPLLAQVRYPLLAQSAGALLAGLVVYLAFPPPLRGVLPLQGSWWLAPLGTALFHSLLRGQRAGRAAWLGLLSGLGLFTPLLHFAAVAMGNAIGWTALTLTEAAYLSALGLAWALTSRLPALSSQTGWRASLWRLAAFTLLWCGVEELRSSWPLGGLPFGRLAFAAADAPMLPVAAYGGSIALTACLASLGAALAELALLLGTRHLRAALPVAACAGLAVLAPAYLPLDSQAQTGSIRVAAVQGNVAEDFEDAFGRALEVTTNHLEGTRGFVQDTGPGAVDVVIWPENSADLDPRDDPRSASLVQQAAGDAGAPVLVGAVRYGQDEHTGARVRYNDLLLWDPEQGPGEYYRKHQPVPFAEYIPWRDLVRKVTTQVDRIGVDLLPGTGGYTLEVPVAEQSRQVPLAVGICFEVAYDSALRAGVLEGGELIVVPTNNASFLYSSEATQQLAQGRVQAVVHGRAVVQVSTVGITALISPQGRVEQSTRAYTQAALVGQVPLRTSLTWADRLSPWPGLLLELGAGLLTAAGILGGVRDLGKRWRARRR</sequence>
<evidence type="ECO:0000313" key="11">
    <source>
        <dbReference type="Proteomes" id="UP000595895"/>
    </source>
</evidence>
<comment type="catalytic activity">
    <reaction evidence="8">
        <text>N-terminal S-1,2-diacyl-sn-glyceryl-L-cysteinyl-[lipoprotein] + a glycerophospholipid = N-acyl-S-1,2-diacyl-sn-glyceryl-L-cysteinyl-[lipoprotein] + a 2-acyl-sn-glycero-3-phospholipid + H(+)</text>
        <dbReference type="Rhea" id="RHEA:48228"/>
        <dbReference type="Rhea" id="RHEA-COMP:14681"/>
        <dbReference type="Rhea" id="RHEA-COMP:14684"/>
        <dbReference type="ChEBI" id="CHEBI:15378"/>
        <dbReference type="ChEBI" id="CHEBI:136912"/>
        <dbReference type="ChEBI" id="CHEBI:140656"/>
        <dbReference type="ChEBI" id="CHEBI:140657"/>
        <dbReference type="ChEBI" id="CHEBI:140660"/>
        <dbReference type="EC" id="2.3.1.269"/>
    </reaction>
</comment>
<evidence type="ECO:0000259" key="9">
    <source>
        <dbReference type="PROSITE" id="PS50263"/>
    </source>
</evidence>
<feature type="transmembrane region" description="Helical" evidence="8">
    <location>
        <begin position="91"/>
        <end position="111"/>
    </location>
</feature>
<dbReference type="Pfam" id="PF20154">
    <property type="entry name" value="LNT_N"/>
    <property type="match status" value="1"/>
</dbReference>
<dbReference type="GO" id="GO:0016410">
    <property type="term" value="F:N-acyltransferase activity"/>
    <property type="evidence" value="ECO:0007669"/>
    <property type="project" value="UniProtKB-UniRule"/>
</dbReference>
<dbReference type="KEGG" id="awe:JG540_05270"/>
<organism evidence="10 11">
    <name type="scientific">Actinomyces weissii</name>
    <dbReference type="NCBI Taxonomy" id="675090"/>
    <lineage>
        <taxon>Bacteria</taxon>
        <taxon>Bacillati</taxon>
        <taxon>Actinomycetota</taxon>
        <taxon>Actinomycetes</taxon>
        <taxon>Actinomycetales</taxon>
        <taxon>Actinomycetaceae</taxon>
        <taxon>Actinomyces</taxon>
    </lineage>
</organism>
<comment type="function">
    <text evidence="8">Catalyzes the phospholipid dependent N-acylation of the N-terminal cysteine of apolipoprotein, the last step in lipoprotein maturation.</text>
</comment>
<feature type="transmembrane region" description="Helical" evidence="8">
    <location>
        <begin position="536"/>
        <end position="557"/>
    </location>
</feature>
<keyword evidence="6 8" id="KW-0472">Membrane</keyword>
<keyword evidence="5 8" id="KW-1133">Transmembrane helix</keyword>
<feature type="domain" description="CN hydrolase" evidence="9">
    <location>
        <begin position="262"/>
        <end position="523"/>
    </location>
</feature>
<gene>
    <name evidence="8 10" type="primary">lnt</name>
    <name evidence="10" type="ORF">JG540_05270</name>
</gene>
<evidence type="ECO:0000256" key="6">
    <source>
        <dbReference type="ARBA" id="ARBA00023136"/>
    </source>
</evidence>
<dbReference type="PANTHER" id="PTHR38686:SF1">
    <property type="entry name" value="APOLIPOPROTEIN N-ACYLTRANSFERASE"/>
    <property type="match status" value="1"/>
</dbReference>
<dbReference type="InterPro" id="IPR004563">
    <property type="entry name" value="Apolipo_AcylTrfase"/>
</dbReference>
<evidence type="ECO:0000256" key="7">
    <source>
        <dbReference type="ARBA" id="ARBA00023315"/>
    </source>
</evidence>
<keyword evidence="7 8" id="KW-0012">Acyltransferase</keyword>
<reference evidence="10 11" key="1">
    <citation type="submission" date="2020-12" db="EMBL/GenBank/DDBJ databases">
        <authorList>
            <person name="Zhou J."/>
        </authorList>
    </citation>
    <scope>NUCLEOTIDE SEQUENCE [LARGE SCALE GENOMIC DNA]</scope>
    <source>
        <strain evidence="10 11">CCUG 61299</strain>
    </source>
</reference>
<comment type="pathway">
    <text evidence="8">Protein modification; lipoprotein biosynthesis (N-acyl transfer).</text>
</comment>
<dbReference type="Proteomes" id="UP000595895">
    <property type="component" value="Chromosome"/>
</dbReference>
<dbReference type="Pfam" id="PF00795">
    <property type="entry name" value="CN_hydrolase"/>
    <property type="match status" value="1"/>
</dbReference>
<keyword evidence="11" id="KW-1185">Reference proteome</keyword>
<feature type="transmembrane region" description="Helical" evidence="8">
    <location>
        <begin position="67"/>
        <end position="84"/>
    </location>
</feature>
<dbReference type="NCBIfam" id="TIGR00546">
    <property type="entry name" value="lnt"/>
    <property type="match status" value="1"/>
</dbReference>
<evidence type="ECO:0000256" key="8">
    <source>
        <dbReference type="HAMAP-Rule" id="MF_01148"/>
    </source>
</evidence>
<dbReference type="PANTHER" id="PTHR38686">
    <property type="entry name" value="APOLIPOPROTEIN N-ACYLTRANSFERASE"/>
    <property type="match status" value="1"/>
</dbReference>
<evidence type="ECO:0000256" key="5">
    <source>
        <dbReference type="ARBA" id="ARBA00022989"/>
    </source>
</evidence>
<dbReference type="Gene3D" id="3.60.110.10">
    <property type="entry name" value="Carbon-nitrogen hydrolase"/>
    <property type="match status" value="1"/>
</dbReference>
<dbReference type="EMBL" id="CP066802">
    <property type="protein sequence ID" value="QQM68230.1"/>
    <property type="molecule type" value="Genomic_DNA"/>
</dbReference>
<proteinExistence type="inferred from homology"/>
<feature type="transmembrane region" description="Helical" evidence="8">
    <location>
        <begin position="199"/>
        <end position="226"/>
    </location>
</feature>
<dbReference type="AlphaFoldDB" id="A0A7T7MBE7"/>
<name>A0A7T7MBE7_9ACTO</name>
<dbReference type="SUPFAM" id="SSF56317">
    <property type="entry name" value="Carbon-nitrogen hydrolase"/>
    <property type="match status" value="1"/>
</dbReference>
<evidence type="ECO:0000313" key="10">
    <source>
        <dbReference type="EMBL" id="QQM68230.1"/>
    </source>
</evidence>
<feature type="transmembrane region" description="Helical" evidence="8">
    <location>
        <begin position="35"/>
        <end position="55"/>
    </location>
</feature>